<evidence type="ECO:0000256" key="1">
    <source>
        <dbReference type="SAM" id="MobiDB-lite"/>
    </source>
</evidence>
<protein>
    <recommendedName>
        <fullName evidence="5">Translation machinery-associated protein 7</fullName>
    </recommendedName>
</protein>
<organism evidence="2 4">
    <name type="scientific">Adineta steineri</name>
    <dbReference type="NCBI Taxonomy" id="433720"/>
    <lineage>
        <taxon>Eukaryota</taxon>
        <taxon>Metazoa</taxon>
        <taxon>Spiralia</taxon>
        <taxon>Gnathifera</taxon>
        <taxon>Rotifera</taxon>
        <taxon>Eurotatoria</taxon>
        <taxon>Bdelloidea</taxon>
        <taxon>Adinetida</taxon>
        <taxon>Adinetidae</taxon>
        <taxon>Adineta</taxon>
    </lineage>
</organism>
<dbReference type="EMBL" id="CAJNOI010000159">
    <property type="protein sequence ID" value="CAF1141856.1"/>
    <property type="molecule type" value="Genomic_DNA"/>
</dbReference>
<evidence type="ECO:0000313" key="2">
    <source>
        <dbReference type="EMBL" id="CAF1049316.1"/>
    </source>
</evidence>
<gene>
    <name evidence="3" type="ORF">BJG266_LOCUS23591</name>
    <name evidence="2" type="ORF">QVE165_LOCUS17522</name>
</gene>
<dbReference type="AlphaFoldDB" id="A0A814KGV0"/>
<feature type="region of interest" description="Disordered" evidence="1">
    <location>
        <begin position="24"/>
        <end position="71"/>
    </location>
</feature>
<proteinExistence type="predicted"/>
<evidence type="ECO:0000313" key="4">
    <source>
        <dbReference type="Proteomes" id="UP000663832"/>
    </source>
</evidence>
<keyword evidence="4" id="KW-1185">Reference proteome</keyword>
<evidence type="ECO:0008006" key="5">
    <source>
        <dbReference type="Google" id="ProtNLM"/>
    </source>
</evidence>
<dbReference type="OrthoDB" id="10379219at2759"/>
<dbReference type="EMBL" id="CAJNOM010000101">
    <property type="protein sequence ID" value="CAF1049316.1"/>
    <property type="molecule type" value="Genomic_DNA"/>
</dbReference>
<accession>A0A814KGV0</accession>
<reference evidence="2" key="1">
    <citation type="submission" date="2021-02" db="EMBL/GenBank/DDBJ databases">
        <authorList>
            <person name="Nowell W R."/>
        </authorList>
    </citation>
    <scope>NUCLEOTIDE SEQUENCE</scope>
</reference>
<sequence>MYSRLFVYLINFLFTTIIKMPPKAEFKPKPSAKSEKNKPKGGKAKDEKRAAEKAKKEAKLGGGPIQFGAKK</sequence>
<dbReference type="Proteomes" id="UP000663832">
    <property type="component" value="Unassembled WGS sequence"/>
</dbReference>
<comment type="caution">
    <text evidence="2">The sequence shown here is derived from an EMBL/GenBank/DDBJ whole genome shotgun (WGS) entry which is preliminary data.</text>
</comment>
<dbReference type="Proteomes" id="UP000663877">
    <property type="component" value="Unassembled WGS sequence"/>
</dbReference>
<evidence type="ECO:0000313" key="3">
    <source>
        <dbReference type="EMBL" id="CAF1141856.1"/>
    </source>
</evidence>
<name>A0A814KGV0_9BILA</name>
<feature type="compositionally biased region" description="Basic and acidic residues" evidence="1">
    <location>
        <begin position="24"/>
        <end position="59"/>
    </location>
</feature>